<dbReference type="EMBL" id="JADDIV010000001">
    <property type="protein sequence ID" value="MBE7366763.1"/>
    <property type="molecule type" value="Genomic_DNA"/>
</dbReference>
<reference evidence="2 3" key="1">
    <citation type="submission" date="2020-10" db="EMBL/GenBank/DDBJ databases">
        <title>Ramlibacter sp. HM2 16S ribosomal RNA gene Genome sequencing and assembly.</title>
        <authorList>
            <person name="Kang M."/>
        </authorList>
    </citation>
    <scope>NUCLEOTIDE SEQUENCE [LARGE SCALE GENOMIC DNA]</scope>
    <source>
        <strain evidence="2 3">HM2</strain>
    </source>
</reference>
<evidence type="ECO:0000313" key="3">
    <source>
        <dbReference type="Proteomes" id="UP000806285"/>
    </source>
</evidence>
<keyword evidence="1" id="KW-0472">Membrane</keyword>
<keyword evidence="3" id="KW-1185">Reference proteome</keyword>
<feature type="transmembrane region" description="Helical" evidence="1">
    <location>
        <begin position="168"/>
        <end position="201"/>
    </location>
</feature>
<dbReference type="Proteomes" id="UP000806285">
    <property type="component" value="Unassembled WGS sequence"/>
</dbReference>
<dbReference type="InterPro" id="IPR003805">
    <property type="entry name" value="CobS"/>
</dbReference>
<organism evidence="2 3">
    <name type="scientific">Ramlibacter pallidus</name>
    <dbReference type="NCBI Taxonomy" id="2780087"/>
    <lineage>
        <taxon>Bacteria</taxon>
        <taxon>Pseudomonadati</taxon>
        <taxon>Pseudomonadota</taxon>
        <taxon>Betaproteobacteria</taxon>
        <taxon>Burkholderiales</taxon>
        <taxon>Comamonadaceae</taxon>
        <taxon>Ramlibacter</taxon>
    </lineage>
</organism>
<feature type="transmembrane region" description="Helical" evidence="1">
    <location>
        <begin position="105"/>
        <end position="127"/>
    </location>
</feature>
<accession>A0ABR9RZV2</accession>
<protein>
    <submittedName>
        <fullName evidence="2">Adenosylcobinamide-GDP ribazoletransferase</fullName>
    </submittedName>
</protein>
<name>A0ABR9RZV2_9BURK</name>
<proteinExistence type="predicted"/>
<dbReference type="Pfam" id="PF02654">
    <property type="entry name" value="CobS"/>
    <property type="match status" value="1"/>
</dbReference>
<keyword evidence="1" id="KW-0812">Transmembrane</keyword>
<evidence type="ECO:0000313" key="2">
    <source>
        <dbReference type="EMBL" id="MBE7366763.1"/>
    </source>
</evidence>
<gene>
    <name evidence="2" type="ORF">IM787_04200</name>
</gene>
<feature type="transmembrane region" description="Helical" evidence="1">
    <location>
        <begin position="133"/>
        <end position="156"/>
    </location>
</feature>
<evidence type="ECO:0000256" key="1">
    <source>
        <dbReference type="SAM" id="Phobius"/>
    </source>
</evidence>
<sequence length="237" mass="24500">MPGFRDTLHLFGRRFALALQSSTRVRAPVEAPVEDDLLQSSTGHIPGAGWLVGLAACLVFALTSLLVGQATAAAIACTVATVLLTGAQNESGLFRFADRMGRRDAGWGALALFLVLGGKLALLAALADRAEAAVITALFAGQVVSRFAPLVAAHWLDTREAALRTLRVGALWCVVPLALLAFAGGVAFLVAALLACALAGFALVRFTAPPEGARAERTGAVQQVCEVAFYFGAAIAA</sequence>
<comment type="caution">
    <text evidence="2">The sequence shown here is derived from an EMBL/GenBank/DDBJ whole genome shotgun (WGS) entry which is preliminary data.</text>
</comment>
<feature type="transmembrane region" description="Helical" evidence="1">
    <location>
        <begin position="51"/>
        <end position="84"/>
    </location>
</feature>
<keyword evidence="1" id="KW-1133">Transmembrane helix</keyword>
<dbReference type="RefSeq" id="WP_193675361.1">
    <property type="nucleotide sequence ID" value="NZ_JADDIV010000001.1"/>
</dbReference>